<evidence type="ECO:0000256" key="1">
    <source>
        <dbReference type="SAM" id="MobiDB-lite"/>
    </source>
</evidence>
<dbReference type="EMBL" id="AWWV01008033">
    <property type="protein sequence ID" value="OMO93818.1"/>
    <property type="molecule type" value="Genomic_DNA"/>
</dbReference>
<feature type="compositionally biased region" description="Basic and acidic residues" evidence="1">
    <location>
        <begin position="108"/>
        <end position="139"/>
    </location>
</feature>
<comment type="caution">
    <text evidence="2">The sequence shown here is derived from an EMBL/GenBank/DDBJ whole genome shotgun (WGS) entry which is preliminary data.</text>
</comment>
<accession>A0A1R3JG56</accession>
<dbReference type="Proteomes" id="UP000188268">
    <property type="component" value="Unassembled WGS sequence"/>
</dbReference>
<proteinExistence type="predicted"/>
<organism evidence="2 3">
    <name type="scientific">Corchorus capsularis</name>
    <name type="common">Jute</name>
    <dbReference type="NCBI Taxonomy" id="210143"/>
    <lineage>
        <taxon>Eukaryota</taxon>
        <taxon>Viridiplantae</taxon>
        <taxon>Streptophyta</taxon>
        <taxon>Embryophyta</taxon>
        <taxon>Tracheophyta</taxon>
        <taxon>Spermatophyta</taxon>
        <taxon>Magnoliopsida</taxon>
        <taxon>eudicotyledons</taxon>
        <taxon>Gunneridae</taxon>
        <taxon>Pentapetalae</taxon>
        <taxon>rosids</taxon>
        <taxon>malvids</taxon>
        <taxon>Malvales</taxon>
        <taxon>Malvaceae</taxon>
        <taxon>Grewioideae</taxon>
        <taxon>Apeibeae</taxon>
        <taxon>Corchorus</taxon>
    </lineage>
</organism>
<dbReference type="AlphaFoldDB" id="A0A1R3JG56"/>
<sequence>MATHKNKRTKKASTPLKAESKGKPEQGLKREAKNIKKNKKPKRAQKPTLVKIVSEINKITLTTAKQVEGIGKKAAETEQEVHGMAKDIQRVERADEIKEEGQGYVNQKSDENEIKIKEESAYVEGDKEEPKQSKEDENKANSNQA</sequence>
<feature type="compositionally biased region" description="Basic and acidic residues" evidence="1">
    <location>
        <begin position="18"/>
        <end position="34"/>
    </location>
</feature>
<feature type="region of interest" description="Disordered" evidence="1">
    <location>
        <begin position="1"/>
        <end position="49"/>
    </location>
</feature>
<reference evidence="2 3" key="1">
    <citation type="submission" date="2013-09" db="EMBL/GenBank/DDBJ databases">
        <title>Corchorus capsularis genome sequencing.</title>
        <authorList>
            <person name="Alam M."/>
            <person name="Haque M.S."/>
            <person name="Islam M.S."/>
            <person name="Emdad E.M."/>
            <person name="Islam M.M."/>
            <person name="Ahmed B."/>
            <person name="Halim A."/>
            <person name="Hossen Q.M.M."/>
            <person name="Hossain M.Z."/>
            <person name="Ahmed R."/>
            <person name="Khan M.M."/>
            <person name="Islam R."/>
            <person name="Rashid M.M."/>
            <person name="Khan S.A."/>
            <person name="Rahman M.S."/>
            <person name="Alam M."/>
        </authorList>
    </citation>
    <scope>NUCLEOTIDE SEQUENCE [LARGE SCALE GENOMIC DNA]</scope>
    <source>
        <strain evidence="3">cv. CVL-1</strain>
        <tissue evidence="2">Whole seedling</tissue>
    </source>
</reference>
<protein>
    <submittedName>
        <fullName evidence="2">Uncharacterized protein</fullName>
    </submittedName>
</protein>
<keyword evidence="3" id="KW-1185">Reference proteome</keyword>
<name>A0A1R3JG56_COCAP</name>
<evidence type="ECO:0000313" key="2">
    <source>
        <dbReference type="EMBL" id="OMO93818.1"/>
    </source>
</evidence>
<evidence type="ECO:0000313" key="3">
    <source>
        <dbReference type="Proteomes" id="UP000188268"/>
    </source>
</evidence>
<dbReference type="Gramene" id="OMO93818">
    <property type="protein sequence ID" value="OMO93818"/>
    <property type="gene ID" value="CCACVL1_06332"/>
</dbReference>
<feature type="region of interest" description="Disordered" evidence="1">
    <location>
        <begin position="97"/>
        <end position="145"/>
    </location>
</feature>
<gene>
    <name evidence="2" type="ORF">CCACVL1_06332</name>
</gene>
<feature type="compositionally biased region" description="Basic residues" evidence="1">
    <location>
        <begin position="1"/>
        <end position="11"/>
    </location>
</feature>
<feature type="compositionally biased region" description="Basic residues" evidence="1">
    <location>
        <begin position="35"/>
        <end position="45"/>
    </location>
</feature>